<proteinExistence type="predicted"/>
<feature type="region of interest" description="Disordered" evidence="1">
    <location>
        <begin position="195"/>
        <end position="217"/>
    </location>
</feature>
<keyword evidence="3" id="KW-1185">Reference proteome</keyword>
<reference evidence="3" key="1">
    <citation type="submission" date="2016-03" db="EMBL/GenBank/DDBJ databases">
        <authorList>
            <person name="Guldener U."/>
        </authorList>
    </citation>
    <scope>NUCLEOTIDE SEQUENCE [LARGE SCALE GENOMIC DNA]</scope>
</reference>
<evidence type="ECO:0000313" key="2">
    <source>
        <dbReference type="EMBL" id="CZT51963.1"/>
    </source>
</evidence>
<dbReference type="PANTHER" id="PTHR37852">
    <property type="entry name" value="YALI0B21208P"/>
    <property type="match status" value="1"/>
</dbReference>
<dbReference type="EMBL" id="FJVC01000528">
    <property type="protein sequence ID" value="CZT51963.1"/>
    <property type="molecule type" value="Genomic_DNA"/>
</dbReference>
<protein>
    <submittedName>
        <fullName evidence="2">Uncharacterized protein</fullName>
    </submittedName>
</protein>
<accession>A0A1E1MS93</accession>
<organism evidence="2 3">
    <name type="scientific">Rhynchosporium secalis</name>
    <name type="common">Barley scald fungus</name>
    <dbReference type="NCBI Taxonomy" id="38038"/>
    <lineage>
        <taxon>Eukaryota</taxon>
        <taxon>Fungi</taxon>
        <taxon>Dikarya</taxon>
        <taxon>Ascomycota</taxon>
        <taxon>Pezizomycotina</taxon>
        <taxon>Leotiomycetes</taxon>
        <taxon>Helotiales</taxon>
        <taxon>Ploettnerulaceae</taxon>
        <taxon>Rhynchosporium</taxon>
    </lineage>
</organism>
<dbReference type="PANTHER" id="PTHR37852:SF1">
    <property type="entry name" value="HIG1 DOMAIN-CONTAINING PROTEIN"/>
    <property type="match status" value="1"/>
</dbReference>
<name>A0A1E1MS93_RHYSE</name>
<dbReference type="AlphaFoldDB" id="A0A1E1MS93"/>
<evidence type="ECO:0000313" key="3">
    <source>
        <dbReference type="Proteomes" id="UP000177625"/>
    </source>
</evidence>
<evidence type="ECO:0000256" key="1">
    <source>
        <dbReference type="SAM" id="MobiDB-lite"/>
    </source>
</evidence>
<dbReference type="Proteomes" id="UP000177625">
    <property type="component" value="Unassembled WGS sequence"/>
</dbReference>
<gene>
    <name evidence="2" type="ORF">RSE6_13190</name>
</gene>
<sequence>MSTPIEQEEAAKRAAYRAEQIRLLRIDSRFSFPFGMRLPIATSISFFSGLVLGLSHGSQVAGYRFRAENAHRLPTSSTGWYLYHKSKNYNMALGGIKEGLKMGAKVSFWTAGFFAIEEMFDRYRGTKDALNTVLSSLSVAGGFSLWNRFPITTAARTAKTSLAIGLAYGLAQDAVGLARGRELAWVEFIRRRGGKRRAGTGTGTATGTGEADVSQIT</sequence>